<keyword evidence="2" id="KW-0762">Sugar transport</keyword>
<keyword evidence="5" id="KW-0418">Kinase</keyword>
<sequence>MAKINEGMIKEIIALVGGAPNIAVCGNCMTRLRLQVHNIGLVNNEGVPIN</sequence>
<evidence type="ECO:0000313" key="8">
    <source>
        <dbReference type="EMBL" id="MFC0179855.1"/>
    </source>
</evidence>
<dbReference type="Gene3D" id="3.30.1360.60">
    <property type="entry name" value="Glucose permease domain IIB"/>
    <property type="match status" value="1"/>
</dbReference>
<gene>
    <name evidence="8" type="ORF">ACFFIT_07105</name>
</gene>
<name>A0ABV6CA60_9GAMM</name>
<evidence type="ECO:0000259" key="7">
    <source>
        <dbReference type="PROSITE" id="PS51098"/>
    </source>
</evidence>
<dbReference type="PROSITE" id="PS51098">
    <property type="entry name" value="PTS_EIIB_TYPE_1"/>
    <property type="match status" value="1"/>
</dbReference>
<comment type="caution">
    <text evidence="8">The sequence shown here is derived from an EMBL/GenBank/DDBJ whole genome shotgun (WGS) entry which is preliminary data.</text>
</comment>
<feature type="domain" description="PTS EIIB type-1" evidence="7">
    <location>
        <begin position="6"/>
        <end position="50"/>
    </location>
</feature>
<dbReference type="RefSeq" id="WP_385876964.1">
    <property type="nucleotide sequence ID" value="NZ_JBHLXE010000077.1"/>
</dbReference>
<evidence type="ECO:0000256" key="4">
    <source>
        <dbReference type="ARBA" id="ARBA00022683"/>
    </source>
</evidence>
<evidence type="ECO:0000256" key="1">
    <source>
        <dbReference type="ARBA" id="ARBA00022448"/>
    </source>
</evidence>
<dbReference type="InterPro" id="IPR001996">
    <property type="entry name" value="PTS_IIB_1"/>
</dbReference>
<accession>A0ABV6CA60</accession>
<dbReference type="PROSITE" id="PS01035">
    <property type="entry name" value="PTS_EIIB_TYPE_1_CYS"/>
    <property type="match status" value="1"/>
</dbReference>
<evidence type="ECO:0000256" key="5">
    <source>
        <dbReference type="ARBA" id="ARBA00022777"/>
    </source>
</evidence>
<evidence type="ECO:0000256" key="2">
    <source>
        <dbReference type="ARBA" id="ARBA00022597"/>
    </source>
</evidence>
<proteinExistence type="predicted"/>
<evidence type="ECO:0000313" key="9">
    <source>
        <dbReference type="Proteomes" id="UP001589758"/>
    </source>
</evidence>
<dbReference type="InterPro" id="IPR018113">
    <property type="entry name" value="PTrfase_EIIB_Cys"/>
</dbReference>
<dbReference type="InterPro" id="IPR036878">
    <property type="entry name" value="Glu_permease_IIB"/>
</dbReference>
<evidence type="ECO:0000256" key="6">
    <source>
        <dbReference type="PROSITE-ProRule" id="PRU00421"/>
    </source>
</evidence>
<feature type="active site" description="Phosphocysteine intermediate; for EIIB activity" evidence="6">
    <location>
        <position position="28"/>
    </location>
</feature>
<dbReference type="SUPFAM" id="SSF55604">
    <property type="entry name" value="Glucose permease domain IIB"/>
    <property type="match status" value="1"/>
</dbReference>
<keyword evidence="3" id="KW-0808">Transferase</keyword>
<keyword evidence="9" id="KW-1185">Reference proteome</keyword>
<dbReference type="Pfam" id="PF00367">
    <property type="entry name" value="PTS_EIIB"/>
    <property type="match status" value="1"/>
</dbReference>
<dbReference type="Proteomes" id="UP001589758">
    <property type="component" value="Unassembled WGS sequence"/>
</dbReference>
<keyword evidence="4" id="KW-0598">Phosphotransferase system</keyword>
<reference evidence="8 9" key="1">
    <citation type="submission" date="2024-09" db="EMBL/GenBank/DDBJ databases">
        <authorList>
            <person name="Sun Q."/>
            <person name="Mori K."/>
        </authorList>
    </citation>
    <scope>NUCLEOTIDE SEQUENCE [LARGE SCALE GENOMIC DNA]</scope>
    <source>
        <strain evidence="8 9">CCM 8545</strain>
    </source>
</reference>
<evidence type="ECO:0000256" key="3">
    <source>
        <dbReference type="ARBA" id="ARBA00022679"/>
    </source>
</evidence>
<organism evidence="8 9">
    <name type="scientific">Thorsellia kenyensis</name>
    <dbReference type="NCBI Taxonomy" id="1549888"/>
    <lineage>
        <taxon>Bacteria</taxon>
        <taxon>Pseudomonadati</taxon>
        <taxon>Pseudomonadota</taxon>
        <taxon>Gammaproteobacteria</taxon>
        <taxon>Enterobacterales</taxon>
        <taxon>Thorselliaceae</taxon>
        <taxon>Thorsellia</taxon>
    </lineage>
</organism>
<dbReference type="EMBL" id="JBHLXE010000077">
    <property type="protein sequence ID" value="MFC0179855.1"/>
    <property type="molecule type" value="Genomic_DNA"/>
</dbReference>
<protein>
    <submittedName>
        <fullName evidence="8">PTS transporter subunit EIIB</fullName>
    </submittedName>
</protein>
<keyword evidence="1" id="KW-0813">Transport</keyword>